<organism evidence="1">
    <name type="scientific">hydrothermal vent metagenome</name>
    <dbReference type="NCBI Taxonomy" id="652676"/>
    <lineage>
        <taxon>unclassified sequences</taxon>
        <taxon>metagenomes</taxon>
        <taxon>ecological metagenomes</taxon>
    </lineage>
</organism>
<dbReference type="PANTHER" id="PTHR12526">
    <property type="entry name" value="GLYCOSYLTRANSFERASE"/>
    <property type="match status" value="1"/>
</dbReference>
<accession>A0A3B0WKG9</accession>
<dbReference type="SUPFAM" id="SSF53756">
    <property type="entry name" value="UDP-Glycosyltransferase/glycogen phosphorylase"/>
    <property type="match status" value="1"/>
</dbReference>
<evidence type="ECO:0008006" key="2">
    <source>
        <dbReference type="Google" id="ProtNLM"/>
    </source>
</evidence>
<dbReference type="PANTHER" id="PTHR12526:SF630">
    <property type="entry name" value="GLYCOSYLTRANSFERASE"/>
    <property type="match status" value="1"/>
</dbReference>
<name>A0A3B0WKG9_9ZZZZ</name>
<evidence type="ECO:0000313" key="1">
    <source>
        <dbReference type="EMBL" id="VAW44054.1"/>
    </source>
</evidence>
<dbReference type="AlphaFoldDB" id="A0A3B0WKG9"/>
<proteinExistence type="predicted"/>
<gene>
    <name evidence="1" type="ORF">MNBD_GAMMA02-607</name>
</gene>
<dbReference type="Gene3D" id="3.40.50.2000">
    <property type="entry name" value="Glycogen Phosphorylase B"/>
    <property type="match status" value="1"/>
</dbReference>
<protein>
    <recommendedName>
        <fullName evidence="2">Glycosyltransferase</fullName>
    </recommendedName>
</protein>
<feature type="non-terminal residue" evidence="1">
    <location>
        <position position="1"/>
    </location>
</feature>
<dbReference type="EMBL" id="UOFA01000067">
    <property type="protein sequence ID" value="VAW44054.1"/>
    <property type="molecule type" value="Genomic_DNA"/>
</dbReference>
<reference evidence="1" key="1">
    <citation type="submission" date="2018-06" db="EMBL/GenBank/DDBJ databases">
        <authorList>
            <person name="Zhirakovskaya E."/>
        </authorList>
    </citation>
    <scope>NUCLEOTIDE SEQUENCE</scope>
</reference>
<sequence>YQLINQQKFSDKWQDELNNQPAPGSDIELARFQNQPPRVLIFDACTPTPDQDSGSLRMMNLMKIFNQLGYQVSFVPENMAHFENYTQDLQRIGVECIYTPKYTSPLDYLKAKGWYFQTVILSRYYVAEPLIPMIRSYCPQAKIWFDTVDLHYLRETRMAELGNDNAAIKAASQTKVKELNVAENCDLTLVVSPYEQTVLTKENPDMEVAVLSNIHEIFGGHHGFVDSQDIMFIGGYQHTPNVDGLMWFVDEILPLILTEIPDLKLHIIGSKAPPQVTKLGQHPNIEFHGFVEDIKPLMQNIRIAIAPLRFGAGVKGKVNMSMSYGQPVVGTKVAVEGMYTRQGHDVMMADEADDFAAAVVRMYQDQTLWEQISKGSLENVQKWFSFKAAQNTVAGLLQKP</sequence>
<dbReference type="Pfam" id="PF13692">
    <property type="entry name" value="Glyco_trans_1_4"/>
    <property type="match status" value="1"/>
</dbReference>